<keyword evidence="7" id="KW-1185">Reference proteome</keyword>
<evidence type="ECO:0000313" key="7">
    <source>
        <dbReference type="Proteomes" id="UP000294881"/>
    </source>
</evidence>
<name>A0A4R2GYB8_9HYPH</name>
<dbReference type="InterPro" id="IPR028081">
    <property type="entry name" value="Leu-bd"/>
</dbReference>
<gene>
    <name evidence="6" type="ORF">EV666_103199</name>
</gene>
<keyword evidence="3" id="KW-0813">Transport</keyword>
<feature type="chain" id="PRO_5020211164" evidence="4">
    <location>
        <begin position="37"/>
        <end position="425"/>
    </location>
</feature>
<dbReference type="InterPro" id="IPR028082">
    <property type="entry name" value="Peripla_BP_I"/>
</dbReference>
<evidence type="ECO:0000259" key="5">
    <source>
        <dbReference type="Pfam" id="PF13458"/>
    </source>
</evidence>
<organism evidence="6 7">
    <name type="scientific">Camelimonas lactis</name>
    <dbReference type="NCBI Taxonomy" id="659006"/>
    <lineage>
        <taxon>Bacteria</taxon>
        <taxon>Pseudomonadati</taxon>
        <taxon>Pseudomonadota</taxon>
        <taxon>Alphaproteobacteria</taxon>
        <taxon>Hyphomicrobiales</taxon>
        <taxon>Chelatococcaceae</taxon>
        <taxon>Camelimonas</taxon>
    </lineage>
</organism>
<evidence type="ECO:0000256" key="1">
    <source>
        <dbReference type="ARBA" id="ARBA00010062"/>
    </source>
</evidence>
<evidence type="ECO:0000256" key="4">
    <source>
        <dbReference type="SAM" id="SignalP"/>
    </source>
</evidence>
<dbReference type="SUPFAM" id="SSF53822">
    <property type="entry name" value="Periplasmic binding protein-like I"/>
    <property type="match status" value="1"/>
</dbReference>
<feature type="domain" description="Leucine-binding protein" evidence="5">
    <location>
        <begin position="51"/>
        <end position="387"/>
    </location>
</feature>
<keyword evidence="3" id="KW-0029">Amino-acid transport</keyword>
<keyword evidence="2 4" id="KW-0732">Signal</keyword>
<evidence type="ECO:0000256" key="3">
    <source>
        <dbReference type="ARBA" id="ARBA00022970"/>
    </source>
</evidence>
<dbReference type="Pfam" id="PF13458">
    <property type="entry name" value="Peripla_BP_6"/>
    <property type="match status" value="1"/>
</dbReference>
<dbReference type="Gene3D" id="3.40.50.2300">
    <property type="match status" value="2"/>
</dbReference>
<sequence>MAQWRKKMFVRKSTTCLRRASATALMGALLASSALHGVKAGEQPAISDDAVKIGLLLDMSGPYADITGPNSVAAAQMAIDDFGGKVLGKKIELLSADTLNKPDITAALAREWFDSKKLDAIMDVAATAPSLAALEVARPRNKIVVLTSPASARLTNEACTPTSVHWTYDTYALAHGTGKAAVKQGFDSWFFVTADYTFGTDLEKDVTRVVREGGGKVLGSVRAPLNTLDFSSFLLQAQASKAKIIALANGGNDTVNSIKQAQEFGVVQGGQKLAGMLIFLSDIHSLGIDKAQGLVLTTAFYWDRDEASRAWSKRYFEKTGRMPSMSQAGTYSATMHYLKAVQAAGTDATDAVMKKMRETPVNDFFATNGRIREDGRMVHDMYLAEVKSPSDSKGPWDYYKILQTIPGDEAFQPLSESRCPLVKKP</sequence>
<reference evidence="6 7" key="1">
    <citation type="submission" date="2019-03" db="EMBL/GenBank/DDBJ databases">
        <title>Genomic Encyclopedia of Type Strains, Phase IV (KMG-IV): sequencing the most valuable type-strain genomes for metagenomic binning, comparative biology and taxonomic classification.</title>
        <authorList>
            <person name="Goeker M."/>
        </authorList>
    </citation>
    <scope>NUCLEOTIDE SEQUENCE [LARGE SCALE GENOMIC DNA]</scope>
    <source>
        <strain evidence="6 7">DSM 22958</strain>
    </source>
</reference>
<dbReference type="EMBL" id="SLWL01000003">
    <property type="protein sequence ID" value="TCO14691.1"/>
    <property type="molecule type" value="Genomic_DNA"/>
</dbReference>
<dbReference type="AlphaFoldDB" id="A0A4R2GYB8"/>
<evidence type="ECO:0000256" key="2">
    <source>
        <dbReference type="ARBA" id="ARBA00022729"/>
    </source>
</evidence>
<feature type="signal peptide" evidence="4">
    <location>
        <begin position="1"/>
        <end position="36"/>
    </location>
</feature>
<dbReference type="Proteomes" id="UP000294881">
    <property type="component" value="Unassembled WGS sequence"/>
</dbReference>
<dbReference type="GO" id="GO:0006865">
    <property type="term" value="P:amino acid transport"/>
    <property type="evidence" value="ECO:0007669"/>
    <property type="project" value="UniProtKB-KW"/>
</dbReference>
<dbReference type="PANTHER" id="PTHR30483">
    <property type="entry name" value="LEUCINE-SPECIFIC-BINDING PROTEIN"/>
    <property type="match status" value="1"/>
</dbReference>
<dbReference type="InterPro" id="IPR051010">
    <property type="entry name" value="BCAA_transport"/>
</dbReference>
<evidence type="ECO:0000313" key="6">
    <source>
        <dbReference type="EMBL" id="TCO14691.1"/>
    </source>
</evidence>
<dbReference type="PANTHER" id="PTHR30483:SF6">
    <property type="entry name" value="PERIPLASMIC BINDING PROTEIN OF ABC TRANSPORTER FOR NATURAL AMINO ACIDS"/>
    <property type="match status" value="1"/>
</dbReference>
<comment type="caution">
    <text evidence="6">The sequence shown here is derived from an EMBL/GenBank/DDBJ whole genome shotgun (WGS) entry which is preliminary data.</text>
</comment>
<accession>A0A4R2GYB8</accession>
<proteinExistence type="inferred from homology"/>
<dbReference type="CDD" id="cd06327">
    <property type="entry name" value="PBP1_SBP-like"/>
    <property type="match status" value="1"/>
</dbReference>
<comment type="similarity">
    <text evidence="1">Belongs to the leucine-binding protein family.</text>
</comment>
<protein>
    <submittedName>
        <fullName evidence="6">Branched-chain amino acid transport system substrate-binding protein</fullName>
    </submittedName>
</protein>